<evidence type="ECO:0000256" key="1">
    <source>
        <dbReference type="SAM" id="MobiDB-lite"/>
    </source>
</evidence>
<accession>A0A383DGJ5</accession>
<evidence type="ECO:0000313" key="2">
    <source>
        <dbReference type="EMBL" id="SVE43541.1"/>
    </source>
</evidence>
<dbReference type="EMBL" id="UINC01217094">
    <property type="protein sequence ID" value="SVE43541.1"/>
    <property type="molecule type" value="Genomic_DNA"/>
</dbReference>
<feature type="non-terminal residue" evidence="2">
    <location>
        <position position="1"/>
    </location>
</feature>
<dbReference type="AlphaFoldDB" id="A0A383DGJ5"/>
<protein>
    <submittedName>
        <fullName evidence="2">Uncharacterized protein</fullName>
    </submittedName>
</protein>
<feature type="region of interest" description="Disordered" evidence="1">
    <location>
        <begin position="71"/>
        <end position="110"/>
    </location>
</feature>
<gene>
    <name evidence="2" type="ORF">METZ01_LOCUS496395</name>
</gene>
<sequence>HEKITHVQLGLALCHFSMGQLDTAEPWLENLSTNPNTPMPATVKELLDQCRAIRASAKKVKGGMVFELKLEGKPGATSTPGAPKESSAPEAPDTPVASRAPKVIPELPSPTASATAVGGLFRSWETPPTGLTLLHQYEAYPAFFKTGVLHVEKMREGFEAEHKKEGRPGWLLPDVYEPAVARTLKANLRLVIGCRLVRKPDSSVLENYRDAFQLVSLLVIAEDENNIISVHYAADL</sequence>
<proteinExistence type="predicted"/>
<feature type="non-terminal residue" evidence="2">
    <location>
        <position position="236"/>
    </location>
</feature>
<name>A0A383DGJ5_9ZZZZ</name>
<reference evidence="2" key="1">
    <citation type="submission" date="2018-05" db="EMBL/GenBank/DDBJ databases">
        <authorList>
            <person name="Lanie J.A."/>
            <person name="Ng W.-L."/>
            <person name="Kazmierczak K.M."/>
            <person name="Andrzejewski T.M."/>
            <person name="Davidsen T.M."/>
            <person name="Wayne K.J."/>
            <person name="Tettelin H."/>
            <person name="Glass J.I."/>
            <person name="Rusch D."/>
            <person name="Podicherti R."/>
            <person name="Tsui H.-C.T."/>
            <person name="Winkler M.E."/>
        </authorList>
    </citation>
    <scope>NUCLEOTIDE SEQUENCE</scope>
</reference>
<organism evidence="2">
    <name type="scientific">marine metagenome</name>
    <dbReference type="NCBI Taxonomy" id="408172"/>
    <lineage>
        <taxon>unclassified sequences</taxon>
        <taxon>metagenomes</taxon>
        <taxon>ecological metagenomes</taxon>
    </lineage>
</organism>